<comment type="caution">
    <text evidence="1">The sequence shown here is derived from an EMBL/GenBank/DDBJ whole genome shotgun (WGS) entry which is preliminary data.</text>
</comment>
<dbReference type="SUPFAM" id="SSF53756">
    <property type="entry name" value="UDP-Glycosyltransferase/glycogen phosphorylase"/>
    <property type="match status" value="1"/>
</dbReference>
<protein>
    <submittedName>
        <fullName evidence="1">Uncharacterized protein</fullName>
    </submittedName>
</protein>
<dbReference type="Gene3D" id="3.40.50.2000">
    <property type="entry name" value="Glycogen Phosphorylase B"/>
    <property type="match status" value="1"/>
</dbReference>
<gene>
    <name evidence="1" type="ORF">S01H1_40263</name>
</gene>
<reference evidence="1" key="1">
    <citation type="journal article" date="2014" name="Front. Microbiol.">
        <title>High frequency of phylogenetically diverse reductive dehalogenase-homologous genes in deep subseafloor sedimentary metagenomes.</title>
        <authorList>
            <person name="Kawai M."/>
            <person name="Futagami T."/>
            <person name="Toyoda A."/>
            <person name="Takaki Y."/>
            <person name="Nishi S."/>
            <person name="Hori S."/>
            <person name="Arai W."/>
            <person name="Tsubouchi T."/>
            <person name="Morono Y."/>
            <person name="Uchiyama I."/>
            <person name="Ito T."/>
            <person name="Fujiyama A."/>
            <person name="Inagaki F."/>
            <person name="Takami H."/>
        </authorList>
    </citation>
    <scope>NUCLEOTIDE SEQUENCE</scope>
    <source>
        <strain evidence="1">Expedition CK06-06</strain>
    </source>
</reference>
<sequence length="268" mass="30558">RPEFALVASILTIHLMTRPRFEYNFYRICAIDDAPIRVLLNSGFKMLNLDQILQISQFDEIKGTEYRMPTVEKIGAIISDIVTTVSESYLNSNIIPNCGKGLIEFKADFIYDGTDWDYYEIFNQVVEIHGKEIRSFLQINDNTEINEENMKRFLLEYKIGNLSQSPLISSQNVLNTINEISNGNPLVKNGNIKAFLDSGPLVLTTGRISPQKGFDIIFKAVPEVLKVIPNAKFLFLILPTDYSINEIKTYSLFVKQYPQNIRIIFGVA</sequence>
<name>X0UFX6_9ZZZZ</name>
<accession>X0UFX6</accession>
<dbReference type="EMBL" id="BARS01025482">
    <property type="protein sequence ID" value="GAG04644.1"/>
    <property type="molecule type" value="Genomic_DNA"/>
</dbReference>
<feature type="non-terminal residue" evidence="1">
    <location>
        <position position="268"/>
    </location>
</feature>
<feature type="non-terminal residue" evidence="1">
    <location>
        <position position="1"/>
    </location>
</feature>
<organism evidence="1">
    <name type="scientific">marine sediment metagenome</name>
    <dbReference type="NCBI Taxonomy" id="412755"/>
    <lineage>
        <taxon>unclassified sequences</taxon>
        <taxon>metagenomes</taxon>
        <taxon>ecological metagenomes</taxon>
    </lineage>
</organism>
<dbReference type="AlphaFoldDB" id="X0UFX6"/>
<proteinExistence type="predicted"/>
<evidence type="ECO:0000313" key="1">
    <source>
        <dbReference type="EMBL" id="GAG04644.1"/>
    </source>
</evidence>